<protein>
    <submittedName>
        <fullName evidence="2">Extracellular solute-binding protein</fullName>
    </submittedName>
</protein>
<dbReference type="AlphaFoldDB" id="A0A4U3LZN3"/>
<evidence type="ECO:0000256" key="1">
    <source>
        <dbReference type="SAM" id="SignalP"/>
    </source>
</evidence>
<name>A0A4U3LZN3_9ACTN</name>
<dbReference type="PROSITE" id="PS51257">
    <property type="entry name" value="PROKAR_LIPOPROTEIN"/>
    <property type="match status" value="1"/>
</dbReference>
<dbReference type="Gene3D" id="3.40.190.10">
    <property type="entry name" value="Periplasmic binding protein-like II"/>
    <property type="match status" value="1"/>
</dbReference>
<dbReference type="PANTHER" id="PTHR43649">
    <property type="entry name" value="ARABINOSE-BINDING PROTEIN-RELATED"/>
    <property type="match status" value="1"/>
</dbReference>
<dbReference type="InterPro" id="IPR050490">
    <property type="entry name" value="Bact_solute-bd_prot1"/>
</dbReference>
<evidence type="ECO:0000313" key="2">
    <source>
        <dbReference type="EMBL" id="TKK81109.1"/>
    </source>
</evidence>
<evidence type="ECO:0000313" key="3">
    <source>
        <dbReference type="Proteomes" id="UP000308705"/>
    </source>
</evidence>
<dbReference type="SUPFAM" id="SSF53850">
    <property type="entry name" value="Periplasmic binding protein-like II"/>
    <property type="match status" value="1"/>
</dbReference>
<dbReference type="OrthoDB" id="3226017at2"/>
<sequence length="446" mass="47046">MMNNTRRGVLAAVAAGTLALTAAACGGDEAPAAAPSAGGSAAPAEKIEITLNTFGGGENFAYDDAVAQWNAANPNVQVKYVNLTDRFEDTYLPQVLQWLEAGSGAGDIIAMDEGAMGLMAARPQYFADLGQYGLDSRKADYPAFKYDVGVNTEGKLFALGTDIGGMAMCYRTDLFEKAGLPTNRDEVSKLWPTWNDYLEVGKKFKAKVPDAGFVDGANTVYNSVLAQEAGKNGGLYYFDKNQALVVDKNPGVKAAFDYVQSLSSAGLTAKLRSWSEEWNTAMQKGGFATMGCPSWMLGVISGTSGESNAKKWDVAAVPGGSGNWGGSWLMVPSQSKHPKEAADVLNFLTGKDGQVAAFKEGGNFPSAIPAQQDPTVAEAKNAYFNDAPSGPIFAASVAKLAPVFFGEKHAQVKAAVEEVLVGADQGSVKWDEAWTRFVEEGVKAAG</sequence>
<proteinExistence type="predicted"/>
<dbReference type="InterPro" id="IPR006311">
    <property type="entry name" value="TAT_signal"/>
</dbReference>
<comment type="caution">
    <text evidence="2">The sequence shown here is derived from an EMBL/GenBank/DDBJ whole genome shotgun (WGS) entry which is preliminary data.</text>
</comment>
<dbReference type="InterPro" id="IPR006059">
    <property type="entry name" value="SBP"/>
</dbReference>
<organism evidence="2 3">
    <name type="scientific">Herbidospora galbida</name>
    <dbReference type="NCBI Taxonomy" id="2575442"/>
    <lineage>
        <taxon>Bacteria</taxon>
        <taxon>Bacillati</taxon>
        <taxon>Actinomycetota</taxon>
        <taxon>Actinomycetes</taxon>
        <taxon>Streptosporangiales</taxon>
        <taxon>Streptosporangiaceae</taxon>
        <taxon>Herbidospora</taxon>
    </lineage>
</organism>
<dbReference type="RefSeq" id="WP_137251187.1">
    <property type="nucleotide sequence ID" value="NZ_SZQA01000048.1"/>
</dbReference>
<gene>
    <name evidence="2" type="ORF">FDA94_34140</name>
</gene>
<feature type="chain" id="PRO_5020937356" evidence="1">
    <location>
        <begin position="25"/>
        <end position="446"/>
    </location>
</feature>
<dbReference type="PANTHER" id="PTHR43649:SF32">
    <property type="entry name" value="SUGAR BINDING SECRETED PROTEIN"/>
    <property type="match status" value="1"/>
</dbReference>
<reference evidence="2 3" key="1">
    <citation type="submission" date="2019-04" db="EMBL/GenBank/DDBJ databases">
        <title>Herbidospora sp. NEAU-GS14.nov., a novel actinomycete isolated from soil.</title>
        <authorList>
            <person name="Han L."/>
        </authorList>
    </citation>
    <scope>NUCLEOTIDE SEQUENCE [LARGE SCALE GENOMIC DNA]</scope>
    <source>
        <strain evidence="2 3">NEAU-GS14</strain>
    </source>
</reference>
<feature type="signal peptide" evidence="1">
    <location>
        <begin position="1"/>
        <end position="24"/>
    </location>
</feature>
<keyword evidence="1" id="KW-0732">Signal</keyword>
<dbReference type="Proteomes" id="UP000308705">
    <property type="component" value="Unassembled WGS sequence"/>
</dbReference>
<dbReference type="Pfam" id="PF13416">
    <property type="entry name" value="SBP_bac_8"/>
    <property type="match status" value="1"/>
</dbReference>
<dbReference type="PROSITE" id="PS51318">
    <property type="entry name" value="TAT"/>
    <property type="match status" value="1"/>
</dbReference>
<dbReference type="EMBL" id="SZQA01000048">
    <property type="protein sequence ID" value="TKK81109.1"/>
    <property type="molecule type" value="Genomic_DNA"/>
</dbReference>
<accession>A0A4U3LZN3</accession>
<keyword evidence="3" id="KW-1185">Reference proteome</keyword>